<organism evidence="2 3">
    <name type="scientific">Cytospora schulzeri</name>
    <dbReference type="NCBI Taxonomy" id="448051"/>
    <lineage>
        <taxon>Eukaryota</taxon>
        <taxon>Fungi</taxon>
        <taxon>Dikarya</taxon>
        <taxon>Ascomycota</taxon>
        <taxon>Pezizomycotina</taxon>
        <taxon>Sordariomycetes</taxon>
        <taxon>Sordariomycetidae</taxon>
        <taxon>Diaporthales</taxon>
        <taxon>Cytosporaceae</taxon>
        <taxon>Cytospora</taxon>
    </lineage>
</organism>
<dbReference type="AlphaFoldDB" id="A0A423VBI8"/>
<evidence type="ECO:0000313" key="3">
    <source>
        <dbReference type="Proteomes" id="UP000283895"/>
    </source>
</evidence>
<dbReference type="Proteomes" id="UP000283895">
    <property type="component" value="Unassembled WGS sequence"/>
</dbReference>
<name>A0A423VBI8_9PEZI</name>
<feature type="chain" id="PRO_5019065356" description="SUEL-type lectin domain-containing protein" evidence="1">
    <location>
        <begin position="27"/>
        <end position="171"/>
    </location>
</feature>
<accession>A0A423VBI8</accession>
<evidence type="ECO:0000256" key="1">
    <source>
        <dbReference type="SAM" id="SignalP"/>
    </source>
</evidence>
<feature type="signal peptide" evidence="1">
    <location>
        <begin position="1"/>
        <end position="26"/>
    </location>
</feature>
<evidence type="ECO:0008006" key="4">
    <source>
        <dbReference type="Google" id="ProtNLM"/>
    </source>
</evidence>
<protein>
    <recommendedName>
        <fullName evidence="4">SUEL-type lectin domain-containing protein</fullName>
    </recommendedName>
</protein>
<proteinExistence type="predicted"/>
<keyword evidence="1" id="KW-0732">Signal</keyword>
<dbReference type="EMBL" id="LKEA01000081">
    <property type="protein sequence ID" value="ROV88311.1"/>
    <property type="molecule type" value="Genomic_DNA"/>
</dbReference>
<sequence>MLSPKFDNILLLLFAACIYNVAGVAASYVAFYSDANCTTLVANTTAQDGYPDGQCTNLTASVNQTFTSFMVSSLDGGCSATMYGPLTTEDSCSGTPVAAGIGICYNTTWVEYSVDECDAASASGGATGSASNTAAAPSSTGNTNSSASLNVQFGVVNAGIALSIGLFLSLL</sequence>
<gene>
    <name evidence="2" type="ORF">VMCG_10490</name>
</gene>
<dbReference type="OrthoDB" id="4157427at2759"/>
<comment type="caution">
    <text evidence="2">The sequence shown here is derived from an EMBL/GenBank/DDBJ whole genome shotgun (WGS) entry which is preliminary data.</text>
</comment>
<evidence type="ECO:0000313" key="2">
    <source>
        <dbReference type="EMBL" id="ROV88311.1"/>
    </source>
</evidence>
<keyword evidence="3" id="KW-1185">Reference proteome</keyword>
<reference evidence="2 3" key="1">
    <citation type="submission" date="2015-09" db="EMBL/GenBank/DDBJ databases">
        <title>Host preference determinants of Valsa canker pathogens revealed by comparative genomics.</title>
        <authorList>
            <person name="Yin Z."/>
            <person name="Huang L."/>
        </authorList>
    </citation>
    <scope>NUCLEOTIDE SEQUENCE [LARGE SCALE GENOMIC DNA]</scope>
    <source>
        <strain evidence="2 3">03-1</strain>
    </source>
</reference>